<keyword evidence="2" id="KW-1185">Reference proteome</keyword>
<accession>A0A5S6Q7C2</accession>
<evidence type="ECO:0000313" key="3">
    <source>
        <dbReference type="WBParaSite" id="TMUE_1000002862.1"/>
    </source>
</evidence>
<dbReference type="AlphaFoldDB" id="A0A5S6Q7C2"/>
<sequence length="308" mass="35493">MNQPDILSTIAGEHSALSFLHQHGILHQRKYCTCLNPVAIRWRVNWQHATWRCSRKVCRKEVTVRKGTWLEDTQLELRKVVMFLFSWSQDKTAMKFCQRSLGMSKSARQIVLRGPKQTVDVDESVFSKRKNNRGRYRSQQWVFAAVCRETEEGFIVPVPDRSSRTLLPLIRQHIASGSTIVSDEWRAYAALSSMGYAHLRVNHSANFVDPRTWAHTHTIEGSRRIKDFAERDEEWRSNEKLKCGDVDSVLRLKWSFTTRHSTKCSANARIFLHSFMIKRGFSGLQSSSGGEILASLSPTDISISFFTR</sequence>
<dbReference type="PANTHER" id="PTHR47163:SF2">
    <property type="entry name" value="SI:DKEY-17M8.2"/>
    <property type="match status" value="1"/>
</dbReference>
<evidence type="ECO:0000313" key="2">
    <source>
        <dbReference type="Proteomes" id="UP000046395"/>
    </source>
</evidence>
<dbReference type="InterPro" id="IPR053164">
    <property type="entry name" value="IS1016-like_transposase"/>
</dbReference>
<dbReference type="PANTHER" id="PTHR47163">
    <property type="entry name" value="DDE_TNP_IS1595 DOMAIN-CONTAINING PROTEIN"/>
    <property type="match status" value="1"/>
</dbReference>
<proteinExistence type="predicted"/>
<organism evidence="2 3">
    <name type="scientific">Trichuris muris</name>
    <name type="common">Mouse whipworm</name>
    <dbReference type="NCBI Taxonomy" id="70415"/>
    <lineage>
        <taxon>Eukaryota</taxon>
        <taxon>Metazoa</taxon>
        <taxon>Ecdysozoa</taxon>
        <taxon>Nematoda</taxon>
        <taxon>Enoplea</taxon>
        <taxon>Dorylaimia</taxon>
        <taxon>Trichinellida</taxon>
        <taxon>Trichuridae</taxon>
        <taxon>Trichuris</taxon>
    </lineage>
</organism>
<dbReference type="WBParaSite" id="TMUE_1000002862.1">
    <property type="protein sequence ID" value="TMUE_1000002862.1"/>
    <property type="gene ID" value="WBGene00298520"/>
</dbReference>
<reference evidence="3" key="1">
    <citation type="submission" date="2019-12" db="UniProtKB">
        <authorList>
            <consortium name="WormBaseParasite"/>
        </authorList>
    </citation>
    <scope>IDENTIFICATION</scope>
</reference>
<feature type="domain" description="ISXO2-like transposase" evidence="1">
    <location>
        <begin position="111"/>
        <end position="238"/>
    </location>
</feature>
<dbReference type="Pfam" id="PF12762">
    <property type="entry name" value="DDE_Tnp_IS1595"/>
    <property type="match status" value="1"/>
</dbReference>
<dbReference type="InterPro" id="IPR024445">
    <property type="entry name" value="Tnp_ISXO2-like"/>
</dbReference>
<evidence type="ECO:0000259" key="1">
    <source>
        <dbReference type="SMART" id="SM01126"/>
    </source>
</evidence>
<dbReference type="Proteomes" id="UP000046395">
    <property type="component" value="Unassembled WGS sequence"/>
</dbReference>
<name>A0A5S6Q7C2_TRIMR</name>
<protein>
    <submittedName>
        <fullName evidence="3">DDE_Tnp_IS1595 domain-containing protein</fullName>
    </submittedName>
</protein>
<dbReference type="SMART" id="SM01126">
    <property type="entry name" value="DDE_Tnp_IS1595"/>
    <property type="match status" value="1"/>
</dbReference>